<protein>
    <submittedName>
        <fullName evidence="1">Uncharacterized protein</fullName>
    </submittedName>
</protein>
<keyword evidence="2" id="KW-1185">Reference proteome</keyword>
<name>A0AAN8MLB1_9TELE</name>
<reference evidence="1 2" key="1">
    <citation type="submission" date="2021-04" db="EMBL/GenBank/DDBJ databases">
        <authorList>
            <person name="De Guttry C."/>
            <person name="Zahm M."/>
            <person name="Klopp C."/>
            <person name="Cabau C."/>
            <person name="Louis A."/>
            <person name="Berthelot C."/>
            <person name="Parey E."/>
            <person name="Roest Crollius H."/>
            <person name="Montfort J."/>
            <person name="Robinson-Rechavi M."/>
            <person name="Bucao C."/>
            <person name="Bouchez O."/>
            <person name="Gislard M."/>
            <person name="Lluch J."/>
            <person name="Milhes M."/>
            <person name="Lampietro C."/>
            <person name="Lopez Roques C."/>
            <person name="Donnadieu C."/>
            <person name="Braasch I."/>
            <person name="Desvignes T."/>
            <person name="Postlethwait J."/>
            <person name="Bobe J."/>
            <person name="Wedekind C."/>
            <person name="Guiguen Y."/>
        </authorList>
    </citation>
    <scope>NUCLEOTIDE SEQUENCE [LARGE SCALE GENOMIC DNA]</scope>
    <source>
        <strain evidence="1">Cs_M1</strain>
        <tissue evidence="1">Blood</tissue>
    </source>
</reference>
<dbReference type="Proteomes" id="UP001356427">
    <property type="component" value="Unassembled WGS sequence"/>
</dbReference>
<dbReference type="EMBL" id="JAGTTL010000002">
    <property type="protein sequence ID" value="KAK6326200.1"/>
    <property type="molecule type" value="Genomic_DNA"/>
</dbReference>
<evidence type="ECO:0000313" key="2">
    <source>
        <dbReference type="Proteomes" id="UP001356427"/>
    </source>
</evidence>
<sequence length="73" mass="8050">MASTPSASALSAVLRCRGNILARNQANKKRPGTSGYSLGLACGARLVKRIKKWLQRPNVFYVRKLEIDMDGMN</sequence>
<evidence type="ECO:0000313" key="1">
    <source>
        <dbReference type="EMBL" id="KAK6326200.1"/>
    </source>
</evidence>
<gene>
    <name evidence="1" type="ORF">J4Q44_G00018450</name>
</gene>
<proteinExistence type="predicted"/>
<comment type="caution">
    <text evidence="1">The sequence shown here is derived from an EMBL/GenBank/DDBJ whole genome shotgun (WGS) entry which is preliminary data.</text>
</comment>
<dbReference type="AlphaFoldDB" id="A0AAN8MLB1"/>
<accession>A0AAN8MLB1</accession>
<organism evidence="1 2">
    <name type="scientific">Coregonus suidteri</name>
    <dbReference type="NCBI Taxonomy" id="861788"/>
    <lineage>
        <taxon>Eukaryota</taxon>
        <taxon>Metazoa</taxon>
        <taxon>Chordata</taxon>
        <taxon>Craniata</taxon>
        <taxon>Vertebrata</taxon>
        <taxon>Euteleostomi</taxon>
        <taxon>Actinopterygii</taxon>
        <taxon>Neopterygii</taxon>
        <taxon>Teleostei</taxon>
        <taxon>Protacanthopterygii</taxon>
        <taxon>Salmoniformes</taxon>
        <taxon>Salmonidae</taxon>
        <taxon>Coregoninae</taxon>
        <taxon>Coregonus</taxon>
    </lineage>
</organism>